<dbReference type="InterPro" id="IPR015286">
    <property type="entry name" value="Porin_fam_mycobact-type"/>
</dbReference>
<evidence type="ECO:0000256" key="1">
    <source>
        <dbReference type="SAM" id="SignalP"/>
    </source>
</evidence>
<organism evidence="2 3">
    <name type="scientific">Nocardia amikacinitolerans</name>
    <dbReference type="NCBI Taxonomy" id="756689"/>
    <lineage>
        <taxon>Bacteria</taxon>
        <taxon>Bacillati</taxon>
        <taxon>Actinomycetota</taxon>
        <taxon>Actinomycetes</taxon>
        <taxon>Mycobacteriales</taxon>
        <taxon>Nocardiaceae</taxon>
        <taxon>Nocardia</taxon>
    </lineage>
</organism>
<dbReference type="EMBL" id="OBEG01000003">
    <property type="protein sequence ID" value="SNY83128.1"/>
    <property type="molecule type" value="Genomic_DNA"/>
</dbReference>
<gene>
    <name evidence="2" type="ORF">SAMN04244553_3499</name>
</gene>
<dbReference type="Proteomes" id="UP000219565">
    <property type="component" value="Unassembled WGS sequence"/>
</dbReference>
<dbReference type="STRING" id="1379680.GCA_001612615_03981"/>
<evidence type="ECO:0000313" key="2">
    <source>
        <dbReference type="EMBL" id="SNY83128.1"/>
    </source>
</evidence>
<feature type="chain" id="PRO_5039650160" evidence="1">
    <location>
        <begin position="25"/>
        <end position="238"/>
    </location>
</feature>
<sequence length="238" mass="23622">MNRKHSHVLAGITAVMMAVASAFAVSGSAAHAEPGEASGGGMRLVASVDTNAVVSTGDLALGVPFAHSAKVSGNFTATLDGASSLRGGLLVAGYLVGCAVDISEGIDISIAAATGANVEVTPELLGLGVGLGLDLDMPPGVAVDLALDLGGDVTFGVFGEVGGEITVSINPGSVTVVAIAEAELDEDSIFPFTFAHSNTALNVNGCLSPASAIPFLTVRADARNGIVQTTGYGPHFVF</sequence>
<evidence type="ECO:0000313" key="3">
    <source>
        <dbReference type="Proteomes" id="UP000219565"/>
    </source>
</evidence>
<keyword evidence="3" id="KW-1185">Reference proteome</keyword>
<protein>
    <submittedName>
        <fullName evidence="2">MspA protein</fullName>
    </submittedName>
</protein>
<proteinExistence type="predicted"/>
<keyword evidence="1" id="KW-0732">Signal</keyword>
<feature type="signal peptide" evidence="1">
    <location>
        <begin position="1"/>
        <end position="24"/>
    </location>
</feature>
<reference evidence="2 3" key="1">
    <citation type="submission" date="2017-09" db="EMBL/GenBank/DDBJ databases">
        <authorList>
            <person name="Ehlers B."/>
            <person name="Leendertz F.H."/>
        </authorList>
    </citation>
    <scope>NUCLEOTIDE SEQUENCE [LARGE SCALE GENOMIC DNA]</scope>
    <source>
        <strain evidence="2 3">DSM 45537</strain>
    </source>
</reference>
<accession>A0A285LDU0</accession>
<dbReference type="Pfam" id="PF09203">
    <property type="entry name" value="MspA"/>
    <property type="match status" value="1"/>
</dbReference>
<dbReference type="AlphaFoldDB" id="A0A285LDU0"/>
<name>A0A285LDU0_9NOCA</name>